<protein>
    <submittedName>
        <fullName evidence="2">Uncharacterized protein</fullName>
    </submittedName>
</protein>
<gene>
    <name evidence="2" type="ORF">HJG44_10275</name>
</gene>
<dbReference type="RefSeq" id="WP_171218295.1">
    <property type="nucleotide sequence ID" value="NZ_JABEPP010000003.1"/>
</dbReference>
<accession>A0A849I096</accession>
<keyword evidence="3" id="KW-1185">Reference proteome</keyword>
<reference evidence="2 3" key="1">
    <citation type="submission" date="2020-04" db="EMBL/GenBank/DDBJ databases">
        <title>Enterovirga sp. isolate from soil.</title>
        <authorList>
            <person name="Chea S."/>
            <person name="Kim D.-U."/>
        </authorList>
    </citation>
    <scope>NUCLEOTIDE SEQUENCE [LARGE SCALE GENOMIC DNA]</scope>
    <source>
        <strain evidence="2 3">DB1703</strain>
    </source>
</reference>
<evidence type="ECO:0000313" key="2">
    <source>
        <dbReference type="EMBL" id="NNM72762.1"/>
    </source>
</evidence>
<feature type="region of interest" description="Disordered" evidence="1">
    <location>
        <begin position="53"/>
        <end position="77"/>
    </location>
</feature>
<feature type="compositionally biased region" description="Gly residues" evidence="1">
    <location>
        <begin position="67"/>
        <end position="77"/>
    </location>
</feature>
<sequence length="77" mass="8190">MRYRLGMKDDGWLVVDTERRRVAHFGGLKLEGLSPEEAHVMLGLAEAYDRGLASEDDTGSGAISGRSAGGAGVPQMN</sequence>
<comment type="caution">
    <text evidence="2">The sequence shown here is derived from an EMBL/GenBank/DDBJ whole genome shotgun (WGS) entry which is preliminary data.</text>
</comment>
<organism evidence="2 3">
    <name type="scientific">Enterovirga aerilata</name>
    <dbReference type="NCBI Taxonomy" id="2730920"/>
    <lineage>
        <taxon>Bacteria</taxon>
        <taxon>Pseudomonadati</taxon>
        <taxon>Pseudomonadota</taxon>
        <taxon>Alphaproteobacteria</taxon>
        <taxon>Hyphomicrobiales</taxon>
        <taxon>Methylobacteriaceae</taxon>
        <taxon>Enterovirga</taxon>
    </lineage>
</organism>
<dbReference type="Proteomes" id="UP000564885">
    <property type="component" value="Unassembled WGS sequence"/>
</dbReference>
<evidence type="ECO:0000313" key="3">
    <source>
        <dbReference type="Proteomes" id="UP000564885"/>
    </source>
</evidence>
<name>A0A849I096_9HYPH</name>
<dbReference type="EMBL" id="JABEPP010000003">
    <property type="protein sequence ID" value="NNM72762.1"/>
    <property type="molecule type" value="Genomic_DNA"/>
</dbReference>
<evidence type="ECO:0000256" key="1">
    <source>
        <dbReference type="SAM" id="MobiDB-lite"/>
    </source>
</evidence>
<proteinExistence type="predicted"/>
<dbReference type="AlphaFoldDB" id="A0A849I096"/>